<dbReference type="InterPro" id="IPR029787">
    <property type="entry name" value="Nucleotide_cyclase"/>
</dbReference>
<dbReference type="FunFam" id="3.30.70.270:FF:000001">
    <property type="entry name" value="Diguanylate cyclase domain protein"/>
    <property type="match status" value="1"/>
</dbReference>
<dbReference type="Gene3D" id="6.10.340.10">
    <property type="match status" value="1"/>
</dbReference>
<dbReference type="STRING" id="1440762.Y882_02460"/>
<dbReference type="InterPro" id="IPR043128">
    <property type="entry name" value="Rev_trsase/Diguanyl_cyclase"/>
</dbReference>
<evidence type="ECO:0000256" key="4">
    <source>
        <dbReference type="SAM" id="Phobius"/>
    </source>
</evidence>
<dbReference type="EMBL" id="JPLA01000005">
    <property type="protein sequence ID" value="KLD65598.1"/>
    <property type="molecule type" value="Genomic_DNA"/>
</dbReference>
<reference evidence="6 7" key="1">
    <citation type="journal article" date="2015" name="Antonie Van Leeuwenhoek">
        <title>A phylogenomic and molecular marker based taxonomic framework for the order Xanthomonadales: proposal to transfer the families Algiphilaceae and Solimonadaceae to the order Nevskiales ord. nov. and to create a new family within the order Xanthomonadales, the family Rhodanobacteraceae fam. nov., containing the genus Rhodanobacter and its closest relatives.</title>
        <authorList>
            <person name="Naushad S."/>
            <person name="Adeolu M."/>
            <person name="Wong S."/>
            <person name="Sohail M."/>
            <person name="Schellhorn H.E."/>
            <person name="Gupta R.S."/>
        </authorList>
    </citation>
    <scope>NUCLEOTIDE SEQUENCE [LARGE SCALE GENOMIC DNA]</scope>
    <source>
        <strain evidence="6 7">DSM 16301</strain>
    </source>
</reference>
<dbReference type="CDD" id="cd01949">
    <property type="entry name" value="GGDEF"/>
    <property type="match status" value="1"/>
</dbReference>
<comment type="caution">
    <text evidence="6">The sequence shown here is derived from an EMBL/GenBank/DDBJ whole genome shotgun (WGS) entry which is preliminary data.</text>
</comment>
<evidence type="ECO:0000256" key="1">
    <source>
        <dbReference type="ARBA" id="ARBA00001946"/>
    </source>
</evidence>
<keyword evidence="4" id="KW-0472">Membrane</keyword>
<dbReference type="InterPro" id="IPR000160">
    <property type="entry name" value="GGDEF_dom"/>
</dbReference>
<dbReference type="GO" id="GO:1902201">
    <property type="term" value="P:negative regulation of bacterial-type flagellum-dependent cell motility"/>
    <property type="evidence" value="ECO:0007669"/>
    <property type="project" value="TreeGrafter"/>
</dbReference>
<dbReference type="Gene3D" id="3.30.70.270">
    <property type="match status" value="1"/>
</dbReference>
<dbReference type="SMART" id="SM00267">
    <property type="entry name" value="GGDEF"/>
    <property type="match status" value="1"/>
</dbReference>
<dbReference type="PROSITE" id="PS50887">
    <property type="entry name" value="GGDEF"/>
    <property type="match status" value="1"/>
</dbReference>
<accession>A0A0G9H7J7</accession>
<dbReference type="InterPro" id="IPR050469">
    <property type="entry name" value="Diguanylate_Cyclase"/>
</dbReference>
<feature type="coiled-coil region" evidence="3">
    <location>
        <begin position="165"/>
        <end position="192"/>
    </location>
</feature>
<organism evidence="6 7">
    <name type="scientific">Dyella japonica DSM 16301</name>
    <dbReference type="NCBI Taxonomy" id="1440762"/>
    <lineage>
        <taxon>Bacteria</taxon>
        <taxon>Pseudomonadati</taxon>
        <taxon>Pseudomonadota</taxon>
        <taxon>Gammaproteobacteria</taxon>
        <taxon>Lysobacterales</taxon>
        <taxon>Rhodanobacteraceae</taxon>
        <taxon>Dyella</taxon>
    </lineage>
</organism>
<evidence type="ECO:0000313" key="6">
    <source>
        <dbReference type="EMBL" id="KLD65598.1"/>
    </source>
</evidence>
<evidence type="ECO:0000313" key="7">
    <source>
        <dbReference type="Proteomes" id="UP000035481"/>
    </source>
</evidence>
<dbReference type="Proteomes" id="UP000035481">
    <property type="component" value="Unassembled WGS sequence"/>
</dbReference>
<gene>
    <name evidence="6" type="ORF">Y882_02460</name>
</gene>
<evidence type="ECO:0000256" key="2">
    <source>
        <dbReference type="ARBA" id="ARBA00012528"/>
    </source>
</evidence>
<dbReference type="NCBIfam" id="TIGR00254">
    <property type="entry name" value="GGDEF"/>
    <property type="match status" value="1"/>
</dbReference>
<comment type="cofactor">
    <cofactor evidence="1">
        <name>Mg(2+)</name>
        <dbReference type="ChEBI" id="CHEBI:18420"/>
    </cofactor>
</comment>
<feature type="domain" description="GGDEF" evidence="5">
    <location>
        <begin position="220"/>
        <end position="357"/>
    </location>
</feature>
<keyword evidence="4" id="KW-0812">Transmembrane</keyword>
<keyword evidence="4" id="KW-1133">Transmembrane helix</keyword>
<dbReference type="PATRIC" id="fig|1440762.4.peg.3098"/>
<dbReference type="GO" id="GO:0052621">
    <property type="term" value="F:diguanylate cyclase activity"/>
    <property type="evidence" value="ECO:0007669"/>
    <property type="project" value="UniProtKB-EC"/>
</dbReference>
<dbReference type="GO" id="GO:0043709">
    <property type="term" value="P:cell adhesion involved in single-species biofilm formation"/>
    <property type="evidence" value="ECO:0007669"/>
    <property type="project" value="TreeGrafter"/>
</dbReference>
<dbReference type="AlphaFoldDB" id="A0A0G9H7J7"/>
<protein>
    <recommendedName>
        <fullName evidence="2">diguanylate cyclase</fullName>
        <ecNumber evidence="2">2.7.7.65</ecNumber>
    </recommendedName>
</protein>
<keyword evidence="3" id="KW-0175">Coiled coil</keyword>
<dbReference type="EC" id="2.7.7.65" evidence="2"/>
<dbReference type="Pfam" id="PF00990">
    <property type="entry name" value="GGDEF"/>
    <property type="match status" value="1"/>
</dbReference>
<evidence type="ECO:0000256" key="3">
    <source>
        <dbReference type="SAM" id="Coils"/>
    </source>
</evidence>
<dbReference type="PANTHER" id="PTHR45138">
    <property type="entry name" value="REGULATORY COMPONENTS OF SENSORY TRANSDUCTION SYSTEM"/>
    <property type="match status" value="1"/>
</dbReference>
<name>A0A0G9H7J7_9GAMM</name>
<evidence type="ECO:0000259" key="5">
    <source>
        <dbReference type="PROSITE" id="PS50887"/>
    </source>
</evidence>
<feature type="transmembrane region" description="Helical" evidence="4">
    <location>
        <begin position="95"/>
        <end position="117"/>
    </location>
</feature>
<dbReference type="GO" id="GO:0005886">
    <property type="term" value="C:plasma membrane"/>
    <property type="evidence" value="ECO:0007669"/>
    <property type="project" value="TreeGrafter"/>
</dbReference>
<dbReference type="SUPFAM" id="SSF55073">
    <property type="entry name" value="Nucleotide cyclase"/>
    <property type="match status" value="1"/>
</dbReference>
<sequence>MGKIEQLRQLLVPSMRVLPPDLLQDYGELDRRYYGEAVVLLNELRQEATRASGSNATLMELSDHYGPLVAPIDRFRDDALALASATIDQSLHRHLLYLLASGLAAVALTAFLVMMIWRFHEKVIRPFAEAQHFILAVASGDTTAEIPHGHYGSEVQDLFSALHVLKENDLKRRQLEQERNRLIRELQTMAETDPLAGLLNRRAFESRARVLLADKRGSDPVVALMMLDIDFFKRVNDTYGHESGDKALVALATLCRETVRADDIVARFGGEEFVILLRVQAVMHARALAEKLCDQLRVQTIAATDGRQFGFTVSIGIAFAQRVTGAKLQVDELLREADALLYRAKSNGRDRIETEES</sequence>
<proteinExistence type="predicted"/>
<dbReference type="PANTHER" id="PTHR45138:SF24">
    <property type="entry name" value="DIGUANYLATE CYCLASE DGCC-RELATED"/>
    <property type="match status" value="1"/>
</dbReference>